<dbReference type="InterPro" id="IPR000515">
    <property type="entry name" value="MetI-like"/>
</dbReference>
<keyword evidence="2 7" id="KW-0813">Transport</keyword>
<evidence type="ECO:0000256" key="4">
    <source>
        <dbReference type="ARBA" id="ARBA00022692"/>
    </source>
</evidence>
<dbReference type="PROSITE" id="PS50928">
    <property type="entry name" value="ABC_TM1"/>
    <property type="match status" value="1"/>
</dbReference>
<dbReference type="PANTHER" id="PTHR30193">
    <property type="entry name" value="ABC TRANSPORTER PERMEASE PROTEIN"/>
    <property type="match status" value="1"/>
</dbReference>
<evidence type="ECO:0000256" key="2">
    <source>
        <dbReference type="ARBA" id="ARBA00022448"/>
    </source>
</evidence>
<dbReference type="Proteomes" id="UP000521075">
    <property type="component" value="Unassembled WGS sequence"/>
</dbReference>
<feature type="transmembrane region" description="Helical" evidence="7">
    <location>
        <begin position="250"/>
        <end position="270"/>
    </location>
</feature>
<comment type="subcellular location">
    <subcellularLocation>
        <location evidence="1 7">Cell membrane</location>
        <topology evidence="1 7">Multi-pass membrane protein</topology>
    </subcellularLocation>
</comment>
<organism evidence="9 10">
    <name type="scientific">Leifsonia naganoensis</name>
    <dbReference type="NCBI Taxonomy" id="150025"/>
    <lineage>
        <taxon>Bacteria</taxon>
        <taxon>Bacillati</taxon>
        <taxon>Actinomycetota</taxon>
        <taxon>Actinomycetes</taxon>
        <taxon>Micrococcales</taxon>
        <taxon>Microbacteriaceae</taxon>
        <taxon>Leifsonia</taxon>
    </lineage>
</organism>
<feature type="transmembrane region" description="Helical" evidence="7">
    <location>
        <begin position="157"/>
        <end position="177"/>
    </location>
</feature>
<comment type="similarity">
    <text evidence="7">Belongs to the binding-protein-dependent transport system permease family.</text>
</comment>
<keyword evidence="9" id="KW-0762">Sugar transport</keyword>
<evidence type="ECO:0000259" key="8">
    <source>
        <dbReference type="PROSITE" id="PS50928"/>
    </source>
</evidence>
<evidence type="ECO:0000256" key="7">
    <source>
        <dbReference type="RuleBase" id="RU363032"/>
    </source>
</evidence>
<feature type="transmembrane region" description="Helical" evidence="7">
    <location>
        <begin position="92"/>
        <end position="116"/>
    </location>
</feature>
<dbReference type="GO" id="GO:0005886">
    <property type="term" value="C:plasma membrane"/>
    <property type="evidence" value="ECO:0007669"/>
    <property type="project" value="UniProtKB-SubCell"/>
</dbReference>
<keyword evidence="6 7" id="KW-0472">Membrane</keyword>
<dbReference type="Gene3D" id="1.10.3720.10">
    <property type="entry name" value="MetI-like"/>
    <property type="match status" value="1"/>
</dbReference>
<evidence type="ECO:0000256" key="5">
    <source>
        <dbReference type="ARBA" id="ARBA00022989"/>
    </source>
</evidence>
<protein>
    <submittedName>
        <fullName evidence="9">Multiple sugar transport system permease protein</fullName>
    </submittedName>
</protein>
<keyword evidence="5 7" id="KW-1133">Transmembrane helix</keyword>
<dbReference type="RefSeq" id="WP_179700495.1">
    <property type="nucleotide sequence ID" value="NZ_BAAAHA010000003.1"/>
</dbReference>
<dbReference type="Pfam" id="PF00528">
    <property type="entry name" value="BPD_transp_1"/>
    <property type="match status" value="1"/>
</dbReference>
<feature type="transmembrane region" description="Helical" evidence="7">
    <location>
        <begin position="66"/>
        <end position="85"/>
    </location>
</feature>
<dbReference type="InterPro" id="IPR051393">
    <property type="entry name" value="ABC_transporter_permease"/>
</dbReference>
<dbReference type="SUPFAM" id="SSF161098">
    <property type="entry name" value="MetI-like"/>
    <property type="match status" value="1"/>
</dbReference>
<feature type="transmembrane region" description="Helical" evidence="7">
    <location>
        <begin position="198"/>
        <end position="218"/>
    </location>
</feature>
<keyword evidence="10" id="KW-1185">Reference proteome</keyword>
<sequence>MGAFLLLAPAAIGFALFYLAPAIRSVYYSFTDSTLLVPGKWIGLDNYAHMLSDSTLGHSILVTAEYTLINIVVQTVLALTIAVTLDRLTRSIWLRALLLIPWLVPGVTVGLLWQWILDPSLGVANSFLTSIGLPAQQFLNSTAQAMPAIALVNTWRYVGYVALLFFAGLQLIPRSLYEAASLDGAGEWRMFRTITIPLLRPIIGFVLVTTTVGSLQVFDIIQVTTKGGPVDSTDAFYPFIFRTAFTDFDLGYASAVAVAFMVVIAILTFFSMRLGRANESEIEGV</sequence>
<gene>
    <name evidence="9" type="ORF">HNR14_001434</name>
</gene>
<dbReference type="InterPro" id="IPR035906">
    <property type="entry name" value="MetI-like_sf"/>
</dbReference>
<evidence type="ECO:0000256" key="3">
    <source>
        <dbReference type="ARBA" id="ARBA00022475"/>
    </source>
</evidence>
<evidence type="ECO:0000313" key="9">
    <source>
        <dbReference type="EMBL" id="NYK09553.1"/>
    </source>
</evidence>
<evidence type="ECO:0000256" key="1">
    <source>
        <dbReference type="ARBA" id="ARBA00004651"/>
    </source>
</evidence>
<reference evidence="9 10" key="1">
    <citation type="submission" date="2020-07" db="EMBL/GenBank/DDBJ databases">
        <title>Sequencing the genomes of 1000 actinobacteria strains.</title>
        <authorList>
            <person name="Klenk H.-P."/>
        </authorList>
    </citation>
    <scope>NUCLEOTIDE SEQUENCE [LARGE SCALE GENOMIC DNA]</scope>
    <source>
        <strain evidence="9 10">DSM 15166</strain>
    </source>
</reference>
<keyword evidence="3" id="KW-1003">Cell membrane</keyword>
<dbReference type="CDD" id="cd06261">
    <property type="entry name" value="TM_PBP2"/>
    <property type="match status" value="1"/>
</dbReference>
<keyword evidence="4 7" id="KW-0812">Transmembrane</keyword>
<evidence type="ECO:0000313" key="10">
    <source>
        <dbReference type="Proteomes" id="UP000521075"/>
    </source>
</evidence>
<dbReference type="AlphaFoldDB" id="A0A853DPL0"/>
<dbReference type="PANTHER" id="PTHR30193:SF41">
    <property type="entry name" value="DIACETYLCHITOBIOSE UPTAKE SYSTEM PERMEASE PROTEIN NGCF"/>
    <property type="match status" value="1"/>
</dbReference>
<feature type="domain" description="ABC transmembrane type-1" evidence="8">
    <location>
        <begin position="60"/>
        <end position="271"/>
    </location>
</feature>
<dbReference type="EMBL" id="JACCHJ010000001">
    <property type="protein sequence ID" value="NYK09553.1"/>
    <property type="molecule type" value="Genomic_DNA"/>
</dbReference>
<accession>A0A853DPL0</accession>
<comment type="caution">
    <text evidence="9">The sequence shown here is derived from an EMBL/GenBank/DDBJ whole genome shotgun (WGS) entry which is preliminary data.</text>
</comment>
<name>A0A853DPL0_9MICO</name>
<dbReference type="GO" id="GO:0055085">
    <property type="term" value="P:transmembrane transport"/>
    <property type="evidence" value="ECO:0007669"/>
    <property type="project" value="InterPro"/>
</dbReference>
<proteinExistence type="inferred from homology"/>
<evidence type="ECO:0000256" key="6">
    <source>
        <dbReference type="ARBA" id="ARBA00023136"/>
    </source>
</evidence>